<keyword evidence="4" id="KW-1185">Reference proteome</keyword>
<reference evidence="3" key="1">
    <citation type="submission" date="2019-10" db="EMBL/GenBank/DDBJ databases">
        <authorList>
            <person name="Zhang R."/>
            <person name="Pan Y."/>
            <person name="Wang J."/>
            <person name="Ma R."/>
            <person name="Yu S."/>
        </authorList>
    </citation>
    <scope>NUCLEOTIDE SEQUENCE</scope>
    <source>
        <strain evidence="3">LA-IB0</strain>
        <tissue evidence="3">Leaf</tissue>
    </source>
</reference>
<dbReference type="AlphaFoldDB" id="A0AAV6XYU3"/>
<name>A0AAV6XYU3_9LAMI</name>
<dbReference type="EMBL" id="WHWC01000004">
    <property type="protein sequence ID" value="KAG8384225.1"/>
    <property type="molecule type" value="Genomic_DNA"/>
</dbReference>
<feature type="domain" description="Retrotransposon gag" evidence="2">
    <location>
        <begin position="110"/>
        <end position="201"/>
    </location>
</feature>
<comment type="caution">
    <text evidence="3">The sequence shown here is derived from an EMBL/GenBank/DDBJ whole genome shotgun (WGS) entry which is preliminary data.</text>
</comment>
<evidence type="ECO:0000259" key="2">
    <source>
        <dbReference type="Pfam" id="PF03732"/>
    </source>
</evidence>
<protein>
    <recommendedName>
        <fullName evidence="2">Retrotransposon gag domain-containing protein</fullName>
    </recommendedName>
</protein>
<organism evidence="3 4">
    <name type="scientific">Buddleja alternifolia</name>
    <dbReference type="NCBI Taxonomy" id="168488"/>
    <lineage>
        <taxon>Eukaryota</taxon>
        <taxon>Viridiplantae</taxon>
        <taxon>Streptophyta</taxon>
        <taxon>Embryophyta</taxon>
        <taxon>Tracheophyta</taxon>
        <taxon>Spermatophyta</taxon>
        <taxon>Magnoliopsida</taxon>
        <taxon>eudicotyledons</taxon>
        <taxon>Gunneridae</taxon>
        <taxon>Pentapetalae</taxon>
        <taxon>asterids</taxon>
        <taxon>lamiids</taxon>
        <taxon>Lamiales</taxon>
        <taxon>Scrophulariaceae</taxon>
        <taxon>Buddlejeae</taxon>
        <taxon>Buddleja</taxon>
    </lineage>
</organism>
<dbReference type="InterPro" id="IPR005162">
    <property type="entry name" value="Retrotrans_gag_dom"/>
</dbReference>
<keyword evidence="1" id="KW-0175">Coiled coil</keyword>
<gene>
    <name evidence="3" type="ORF">BUALT_Bualt04G0095800</name>
</gene>
<dbReference type="Proteomes" id="UP000826271">
    <property type="component" value="Unassembled WGS sequence"/>
</dbReference>
<proteinExistence type="predicted"/>
<sequence length="249" mass="28483">MAKGTRNYTTLREDVDGLKATMEEMRNMIANMYANQNIPPEVNGQGFSGEIGEGSHSHRGHGGLNQGYQVSTKRSTIEFPKFNGKNLRGWVYRCEQFFEMDETPNESKVKLAAVHLEGRALQWHQMYMKSRLTRQIPDWEEYVRALHDRFGAFLYDDPMSKLVNLKQTGSIQDYLDKFDELMNCIELVEPYAISCFLGGIKHDIYVQKPAQISMMHVRILHKKLVTKGSIPSLECTDVTPSVNISQEEG</sequence>
<evidence type="ECO:0000313" key="3">
    <source>
        <dbReference type="EMBL" id="KAG8384225.1"/>
    </source>
</evidence>
<evidence type="ECO:0000256" key="1">
    <source>
        <dbReference type="SAM" id="Coils"/>
    </source>
</evidence>
<dbReference type="Pfam" id="PF03732">
    <property type="entry name" value="Retrotrans_gag"/>
    <property type="match status" value="1"/>
</dbReference>
<feature type="coiled-coil region" evidence="1">
    <location>
        <begin position="8"/>
        <end position="35"/>
    </location>
</feature>
<evidence type="ECO:0000313" key="4">
    <source>
        <dbReference type="Proteomes" id="UP000826271"/>
    </source>
</evidence>
<accession>A0AAV6XYU3</accession>